<dbReference type="SUPFAM" id="SSF53474">
    <property type="entry name" value="alpha/beta-Hydrolases"/>
    <property type="match status" value="1"/>
</dbReference>
<evidence type="ECO:0000313" key="7">
    <source>
        <dbReference type="EMBL" id="ODM92405.1"/>
    </source>
</evidence>
<evidence type="ECO:0000313" key="8">
    <source>
        <dbReference type="Proteomes" id="UP000094527"/>
    </source>
</evidence>
<keyword evidence="4" id="KW-0325">Glycoprotein</keyword>
<evidence type="ECO:0000256" key="1">
    <source>
        <dbReference type="ARBA" id="ARBA00005964"/>
    </source>
</evidence>
<dbReference type="OrthoDB" id="19653at2759"/>
<dbReference type="STRING" id="48709.A0A1D2MHF3"/>
<name>A0A1D2MHF3_ORCCI</name>
<dbReference type="GO" id="GO:0052689">
    <property type="term" value="F:carboxylic ester hydrolase activity"/>
    <property type="evidence" value="ECO:0007669"/>
    <property type="project" value="UniProtKB-KW"/>
</dbReference>
<keyword evidence="2" id="KW-0719">Serine esterase</keyword>
<evidence type="ECO:0000256" key="2">
    <source>
        <dbReference type="ARBA" id="ARBA00022487"/>
    </source>
</evidence>
<comment type="caution">
    <text evidence="7">The sequence shown here is derived from an EMBL/GenBank/DDBJ whole genome shotgun (WGS) entry which is preliminary data.</text>
</comment>
<protein>
    <recommendedName>
        <fullName evidence="5">Carboxylic ester hydrolase</fullName>
        <ecNumber evidence="5">3.1.1.-</ecNumber>
    </recommendedName>
</protein>
<gene>
    <name evidence="7" type="ORF">Ocin01_14277</name>
</gene>
<dbReference type="PANTHER" id="PTHR43142:SF1">
    <property type="entry name" value="CARBOXYLIC ESTER HYDROLASE"/>
    <property type="match status" value="1"/>
</dbReference>
<sequence>LIIIVLVRNSKPGRVETKRHPVLVSISQGKVEGMTLISRLGIEYFGFKGIRYAQVPLRFASPERADNWEGVFYANKTASPCFQFRGTDQRFIGIEDCLTLDIYTPKLEGNLPVAFWIHSGGFQMGTGTVFEGKYFADASVVLVTINYRLGALGFLNTEDGQVLGNMCLKDQVKAMEWVRDNIRHFGGDPAKVMLFGNSAGGSSDLFSTGYSQWNALNPWAFQRNPRKNAIAFAKHAGCAAKNRTTNLDVACLRSKNATELAIAQLKLKTLPIQFDLLNMVFCPSAESPKMGNDSFLTDSP</sequence>
<dbReference type="Gene3D" id="3.40.50.1820">
    <property type="entry name" value="alpha/beta hydrolase"/>
    <property type="match status" value="1"/>
</dbReference>
<dbReference type="InterPro" id="IPR019826">
    <property type="entry name" value="Carboxylesterase_B_AS"/>
</dbReference>
<feature type="non-terminal residue" evidence="7">
    <location>
        <position position="300"/>
    </location>
</feature>
<reference evidence="7 8" key="1">
    <citation type="journal article" date="2016" name="Genome Biol. Evol.">
        <title>Gene Family Evolution Reflects Adaptation to Soil Environmental Stressors in the Genome of the Collembolan Orchesella cincta.</title>
        <authorList>
            <person name="Faddeeva-Vakhrusheva A."/>
            <person name="Derks M.F."/>
            <person name="Anvar S.Y."/>
            <person name="Agamennone V."/>
            <person name="Suring W."/>
            <person name="Smit S."/>
            <person name="van Straalen N.M."/>
            <person name="Roelofs D."/>
        </authorList>
    </citation>
    <scope>NUCLEOTIDE SEQUENCE [LARGE SCALE GENOMIC DNA]</scope>
    <source>
        <tissue evidence="7">Mixed pool</tissue>
    </source>
</reference>
<keyword evidence="3 5" id="KW-0378">Hydrolase</keyword>
<proteinExistence type="inferred from homology"/>
<evidence type="ECO:0000256" key="4">
    <source>
        <dbReference type="ARBA" id="ARBA00023180"/>
    </source>
</evidence>
<comment type="similarity">
    <text evidence="1 5">Belongs to the type-B carboxylesterase/lipase family.</text>
</comment>
<dbReference type="PANTHER" id="PTHR43142">
    <property type="entry name" value="CARBOXYLIC ESTER HYDROLASE"/>
    <property type="match status" value="1"/>
</dbReference>
<dbReference type="AlphaFoldDB" id="A0A1D2MHF3"/>
<dbReference type="Proteomes" id="UP000094527">
    <property type="component" value="Unassembled WGS sequence"/>
</dbReference>
<evidence type="ECO:0000256" key="5">
    <source>
        <dbReference type="RuleBase" id="RU361235"/>
    </source>
</evidence>
<dbReference type="PROSITE" id="PS00941">
    <property type="entry name" value="CARBOXYLESTERASE_B_2"/>
    <property type="match status" value="1"/>
</dbReference>
<dbReference type="InterPro" id="IPR019819">
    <property type="entry name" value="Carboxylesterase_B_CS"/>
</dbReference>
<keyword evidence="8" id="KW-1185">Reference proteome</keyword>
<dbReference type="EC" id="3.1.1.-" evidence="5"/>
<dbReference type="EMBL" id="LJIJ01001240">
    <property type="protein sequence ID" value="ODM92405.1"/>
    <property type="molecule type" value="Genomic_DNA"/>
</dbReference>
<dbReference type="InterPro" id="IPR029058">
    <property type="entry name" value="AB_hydrolase_fold"/>
</dbReference>
<accession>A0A1D2MHF3</accession>
<dbReference type="Pfam" id="PF00135">
    <property type="entry name" value="COesterase"/>
    <property type="match status" value="1"/>
</dbReference>
<feature type="non-terminal residue" evidence="7">
    <location>
        <position position="1"/>
    </location>
</feature>
<dbReference type="InterPro" id="IPR002018">
    <property type="entry name" value="CarbesteraseB"/>
</dbReference>
<evidence type="ECO:0000256" key="3">
    <source>
        <dbReference type="ARBA" id="ARBA00022801"/>
    </source>
</evidence>
<evidence type="ECO:0000259" key="6">
    <source>
        <dbReference type="Pfam" id="PF00135"/>
    </source>
</evidence>
<dbReference type="PROSITE" id="PS00122">
    <property type="entry name" value="CARBOXYLESTERASE_B_1"/>
    <property type="match status" value="1"/>
</dbReference>
<feature type="domain" description="Carboxylesterase type B" evidence="6">
    <location>
        <begin position="23"/>
        <end position="270"/>
    </location>
</feature>
<dbReference type="OMA" id="HKSACIQ"/>
<organism evidence="7 8">
    <name type="scientific">Orchesella cincta</name>
    <name type="common">Springtail</name>
    <name type="synonym">Podura cincta</name>
    <dbReference type="NCBI Taxonomy" id="48709"/>
    <lineage>
        <taxon>Eukaryota</taxon>
        <taxon>Metazoa</taxon>
        <taxon>Ecdysozoa</taxon>
        <taxon>Arthropoda</taxon>
        <taxon>Hexapoda</taxon>
        <taxon>Collembola</taxon>
        <taxon>Entomobryomorpha</taxon>
        <taxon>Entomobryoidea</taxon>
        <taxon>Orchesellidae</taxon>
        <taxon>Orchesellinae</taxon>
        <taxon>Orchesella</taxon>
    </lineage>
</organism>